<gene>
    <name evidence="3" type="ORF">A8C52_11595</name>
    <name evidence="2" type="ORF">B7R82_06170</name>
</gene>
<name>A0A1Y3C4U3_9LACO</name>
<keyword evidence="1" id="KW-1133">Transmembrane helix</keyword>
<accession>A0A1Y3C4U3</accession>
<dbReference type="EMBL" id="LXZO01000001">
    <property type="protein sequence ID" value="PAY50400.1"/>
    <property type="molecule type" value="Genomic_DNA"/>
</dbReference>
<reference evidence="2 4" key="2">
    <citation type="submission" date="2017-04" db="EMBL/GenBank/DDBJ databases">
        <title>Complete genome sequence of Lactobacillus salivarius ZLS006, a probiotic strain isolated from healthy piglet.</title>
        <authorList>
            <person name="Zhang D."/>
        </authorList>
    </citation>
    <scope>NUCLEOTIDE SEQUENCE [LARGE SCALE GENOMIC DNA]</scope>
    <source>
        <strain evidence="2 4">ZLS006</strain>
    </source>
</reference>
<reference evidence="3 5" key="1">
    <citation type="submission" date="2016-05" db="EMBL/GenBank/DDBJ databases">
        <authorList>
            <person name="Lee J.-Y."/>
            <person name="Kim E.B."/>
            <person name="Choi Y.-J."/>
        </authorList>
    </citation>
    <scope>NUCLEOTIDE SEQUENCE [LARGE SCALE GENOMIC DNA]</scope>
    <source>
        <strain evidence="3 5">KLA006</strain>
    </source>
</reference>
<dbReference type="Proteomes" id="UP000218139">
    <property type="component" value="Unassembled WGS sequence"/>
</dbReference>
<keyword evidence="1" id="KW-0472">Membrane</keyword>
<proteinExistence type="predicted"/>
<protein>
    <recommendedName>
        <fullName evidence="6">Phage holin</fullName>
    </recommendedName>
</protein>
<evidence type="ECO:0000313" key="4">
    <source>
        <dbReference type="Proteomes" id="UP000195378"/>
    </source>
</evidence>
<dbReference type="AlphaFoldDB" id="A0A1Y3C4U3"/>
<feature type="transmembrane region" description="Helical" evidence="1">
    <location>
        <begin position="7"/>
        <end position="25"/>
    </location>
</feature>
<evidence type="ECO:0008006" key="6">
    <source>
        <dbReference type="Google" id="ProtNLM"/>
    </source>
</evidence>
<evidence type="ECO:0000313" key="5">
    <source>
        <dbReference type="Proteomes" id="UP000218139"/>
    </source>
</evidence>
<sequence length="119" mass="13405">MKVINDIIEWLVQTGLLSVLAIFLLKQLKPVLDNKAEHASTEQSRALWTLLEQVADMAVTSLVSQDKTGREKFDEASMIVNDVMKKQGYKLDSKTIHTAVQSAYEKSELTPTVKIKEDK</sequence>
<keyword evidence="1" id="KW-0812">Transmembrane</keyword>
<dbReference type="EMBL" id="CP020858">
    <property type="protein sequence ID" value="ARU19598.1"/>
    <property type="molecule type" value="Genomic_DNA"/>
</dbReference>
<dbReference type="Proteomes" id="UP000195378">
    <property type="component" value="Chromosome"/>
</dbReference>
<evidence type="ECO:0000313" key="2">
    <source>
        <dbReference type="EMBL" id="ARU19598.1"/>
    </source>
</evidence>
<evidence type="ECO:0000256" key="1">
    <source>
        <dbReference type="SAM" id="Phobius"/>
    </source>
</evidence>
<evidence type="ECO:0000313" key="3">
    <source>
        <dbReference type="EMBL" id="PAY50400.1"/>
    </source>
</evidence>
<dbReference type="RefSeq" id="WP_034983548.1">
    <property type="nucleotide sequence ID" value="NZ_CP020858.1"/>
</dbReference>
<organism evidence="2 4">
    <name type="scientific">Ligilactobacillus salivarius</name>
    <dbReference type="NCBI Taxonomy" id="1624"/>
    <lineage>
        <taxon>Bacteria</taxon>
        <taxon>Bacillati</taxon>
        <taxon>Bacillota</taxon>
        <taxon>Bacilli</taxon>
        <taxon>Lactobacillales</taxon>
        <taxon>Lactobacillaceae</taxon>
        <taxon>Ligilactobacillus</taxon>
    </lineage>
</organism>